<name>A0A6I6JSC0_9BACT</name>
<dbReference type="Proteomes" id="UP000428260">
    <property type="component" value="Chromosome"/>
</dbReference>
<feature type="signal peptide" evidence="1">
    <location>
        <begin position="1"/>
        <end position="23"/>
    </location>
</feature>
<evidence type="ECO:0000313" key="3">
    <source>
        <dbReference type="Proteomes" id="UP000428260"/>
    </source>
</evidence>
<sequence>MKTFKNLLAAVAVICLFGTGAFAQNGKVTDKFTWGTQEEPFCFYCPCANDGNGEWLCGTVILHTAVNSKVEHWNIKGNKLKGSETGQFYRFVRTENIKWNGDGSAEVVLNVRTIGEGGLVTYWQIVGTATIPEWYGDWFPTEPAFETFYCR</sequence>
<protein>
    <submittedName>
        <fullName evidence="2">Uncharacterized protein</fullName>
    </submittedName>
</protein>
<evidence type="ECO:0000256" key="1">
    <source>
        <dbReference type="SAM" id="SignalP"/>
    </source>
</evidence>
<reference evidence="2 3" key="1">
    <citation type="submission" date="2019-11" db="EMBL/GenBank/DDBJ databases">
        <authorList>
            <person name="Zheng R.K."/>
            <person name="Sun C.M."/>
        </authorList>
    </citation>
    <scope>NUCLEOTIDE SEQUENCE [LARGE SCALE GENOMIC DNA]</scope>
    <source>
        <strain evidence="2 3">WC007</strain>
    </source>
</reference>
<feature type="chain" id="PRO_5026251875" evidence="1">
    <location>
        <begin position="24"/>
        <end position="151"/>
    </location>
</feature>
<evidence type="ECO:0000313" key="2">
    <source>
        <dbReference type="EMBL" id="QGY43990.1"/>
    </source>
</evidence>
<dbReference type="EMBL" id="CP046401">
    <property type="protein sequence ID" value="QGY43990.1"/>
    <property type="molecule type" value="Genomic_DNA"/>
</dbReference>
<dbReference type="KEGG" id="mcos:GM418_10075"/>
<dbReference type="AlphaFoldDB" id="A0A6I6JSC0"/>
<dbReference type="RefSeq" id="WP_158865666.1">
    <property type="nucleotide sequence ID" value="NZ_CP046401.1"/>
</dbReference>
<organism evidence="2 3">
    <name type="scientific">Maribellus comscasis</name>
    <dbReference type="NCBI Taxonomy" id="2681766"/>
    <lineage>
        <taxon>Bacteria</taxon>
        <taxon>Pseudomonadati</taxon>
        <taxon>Bacteroidota</taxon>
        <taxon>Bacteroidia</taxon>
        <taxon>Marinilabiliales</taxon>
        <taxon>Prolixibacteraceae</taxon>
        <taxon>Maribellus</taxon>
    </lineage>
</organism>
<accession>A0A6I6JSC0</accession>
<proteinExistence type="predicted"/>
<gene>
    <name evidence="2" type="ORF">GM418_10075</name>
</gene>
<keyword evidence="3" id="KW-1185">Reference proteome</keyword>
<keyword evidence="1" id="KW-0732">Signal</keyword>